<dbReference type="InterPro" id="IPR005546">
    <property type="entry name" value="Autotransporte_beta"/>
</dbReference>
<name>A0ABV3Z7P9_9PROT</name>
<dbReference type="SUPFAM" id="SSF103515">
    <property type="entry name" value="Autotransporter"/>
    <property type="match status" value="1"/>
</dbReference>
<comment type="caution">
    <text evidence="3">The sequence shown here is derived from an EMBL/GenBank/DDBJ whole genome shotgun (WGS) entry which is preliminary data.</text>
</comment>
<feature type="chain" id="PRO_5045415074" evidence="1">
    <location>
        <begin position="26"/>
        <end position="1278"/>
    </location>
</feature>
<dbReference type="EMBL" id="JBEHZE010000001">
    <property type="protein sequence ID" value="MEX6634508.1"/>
    <property type="molecule type" value="Genomic_DNA"/>
</dbReference>
<dbReference type="Gene3D" id="2.40.128.130">
    <property type="entry name" value="Autotransporter beta-domain"/>
    <property type="match status" value="1"/>
</dbReference>
<dbReference type="Pfam" id="PF03797">
    <property type="entry name" value="Autotransporter"/>
    <property type="match status" value="1"/>
</dbReference>
<accession>A0ABV3Z7P9</accession>
<proteinExistence type="predicted"/>
<reference evidence="3 4" key="1">
    <citation type="submission" date="2024-05" db="EMBL/GenBank/DDBJ databases">
        <title>Three bacterial strains, DH-69, EH-24, and ECK-19 isolated from coastal sediments.</title>
        <authorList>
            <person name="Ye Y.-Q."/>
            <person name="Du Z.-J."/>
        </authorList>
    </citation>
    <scope>NUCLEOTIDE SEQUENCE [LARGE SCALE GENOMIC DNA]</scope>
    <source>
        <strain evidence="3 4">ECK-19</strain>
    </source>
</reference>
<gene>
    <name evidence="3" type="ORF">ABFZ84_13210</name>
</gene>
<dbReference type="RefSeq" id="WP_369314489.1">
    <property type="nucleotide sequence ID" value="NZ_JBEHZE010000001.1"/>
</dbReference>
<dbReference type="PROSITE" id="PS51208">
    <property type="entry name" value="AUTOTRANSPORTER"/>
    <property type="match status" value="1"/>
</dbReference>
<feature type="domain" description="Autotransporter" evidence="2">
    <location>
        <begin position="998"/>
        <end position="1278"/>
    </location>
</feature>
<dbReference type="Proteomes" id="UP001560685">
    <property type="component" value="Unassembled WGS sequence"/>
</dbReference>
<dbReference type="SMART" id="SM00869">
    <property type="entry name" value="Autotransporter"/>
    <property type="match status" value="1"/>
</dbReference>
<dbReference type="InterPro" id="IPR036709">
    <property type="entry name" value="Autotransporte_beta_dom_sf"/>
</dbReference>
<organism evidence="3 4">
    <name type="scientific">Hyphococcus lacteus</name>
    <dbReference type="NCBI Taxonomy" id="3143536"/>
    <lineage>
        <taxon>Bacteria</taxon>
        <taxon>Pseudomonadati</taxon>
        <taxon>Pseudomonadota</taxon>
        <taxon>Alphaproteobacteria</taxon>
        <taxon>Parvularculales</taxon>
        <taxon>Parvularculaceae</taxon>
        <taxon>Hyphococcus</taxon>
    </lineage>
</organism>
<evidence type="ECO:0000313" key="3">
    <source>
        <dbReference type="EMBL" id="MEX6634508.1"/>
    </source>
</evidence>
<evidence type="ECO:0000313" key="4">
    <source>
        <dbReference type="Proteomes" id="UP001560685"/>
    </source>
</evidence>
<sequence>MRVLSQLLGTTVLVNCIGIFSTASADCTPNTTDGSLASGTIITCSGVDADGFIAPTQDDVTLNVEVGADVAVGIYLDNDATVVNAGDITSSTDRGIEVDFRGDVTNTGTITINDDSQDGINTDDDTTVLNTGTITTNGLDSDGIDVDDDSIVTVGNGGIVRTTGDSAGGILAGERSTVNVLAGGLVSSEGAVDGGVTDSHGVLFDEAGGTLNNSGQILSTFGYGVFVDDDNPGNITDITNNAGGVISGGGGAILTAGTLVGDATIENVVNAGDITGDVLLGAGADSIRLVNGSTLTGSVDLSLGDDTAEIVDLSAGMMSGTLDGGDGSDAVSLIFNASGSTASLFTITGFETQNIIANGMPTTVTIAAGTPLSGAIILSGNGTIINNNDITVANDEAILTGNDITLINNADLVTTGNFAEGIDSGDDVSITHTGSIQTDGENAEGIQTSTGSMITVATGATIETSGEGAEGILTSDIAIVEHAGSIVTTGDQGEGIQVVDSGIVEITSTGSISTAGVGAEGVFAVLDSDITLLGSILTTGVDADGIDSDNDSVVSIGATGSIMVSGDGAEGVVLGTGSQLENDGSIVASGGAGAIGVRFDEGVGTLTNNGLISAANGEGINIIGGSSGEVVAVINNADGIIIGSAAEYAINGSLGTEDITNSGSITGNSILESGEDVFRIVNDGTVDGWINLGSDNDQFILSGASADAISGTINGDDDIDTFIIDNAETNLSGAKISNFEILNQLSGISNVTDDITFDTATINGGSMNIMSGALLDADVSVANGAVLSGLGGISGDLDLAGSFLVGDPSGQAGTVGIGGDFLVSPGADITIFFSSGTTSLIDVAGQAILDGGEINLSGNLASVGSEITIISADGGVVENTPLSISGANLLFAEIADIETSGDEVVVRVNQLLDGTSIPLSVNATSAAAVLQNELGGAVDADVLDELMVVSGASNGATLDYALRGVSPEIYTNAPTLMLFEQFDAMTAAFDRRAFVKEDRDRSNYVWSTLSVGDAFYDLEDGSVAYDISDESFAMGFDTQLRRRVALGAMLGFSSTDANGLSSEIRGDTYSFGGYAVVDFGKVAVSSLLAYAKSNFDANRGVANGLSGATAQSEFDANSLVLHNRFSYDVFGKDSSFQLRPSVTFDYYATRQDEFEEGGDTALGLAVDKKKQSISYAKIGTYVSKSWTLGNGLNIRPEAEVTWNTRLSGTASDVRARFSNANASGVMIAQGVDLPSQVISGTAGLSVGSEWWNASINYRYGDGGGYLRNGAMARIDVRF</sequence>
<feature type="signal peptide" evidence="1">
    <location>
        <begin position="1"/>
        <end position="25"/>
    </location>
</feature>
<keyword evidence="1" id="KW-0732">Signal</keyword>
<evidence type="ECO:0000256" key="1">
    <source>
        <dbReference type="SAM" id="SignalP"/>
    </source>
</evidence>
<keyword evidence="4" id="KW-1185">Reference proteome</keyword>
<protein>
    <submittedName>
        <fullName evidence="3">Autotransporter domain-containing protein</fullName>
    </submittedName>
</protein>
<evidence type="ECO:0000259" key="2">
    <source>
        <dbReference type="PROSITE" id="PS51208"/>
    </source>
</evidence>